<dbReference type="EMBL" id="BMAO01038336">
    <property type="protein sequence ID" value="GFR24123.1"/>
    <property type="molecule type" value="Genomic_DNA"/>
</dbReference>
<keyword evidence="3" id="KW-1185">Reference proteome</keyword>
<comment type="caution">
    <text evidence="2">The sequence shown here is derived from an EMBL/GenBank/DDBJ whole genome shotgun (WGS) entry which is preliminary data.</text>
</comment>
<reference evidence="2" key="1">
    <citation type="submission" date="2020-07" db="EMBL/GenBank/DDBJ databases">
        <title>Multicomponent nature underlies the extraordinary mechanical properties of spider dragline silk.</title>
        <authorList>
            <person name="Kono N."/>
            <person name="Nakamura H."/>
            <person name="Mori M."/>
            <person name="Yoshida Y."/>
            <person name="Ohtoshi R."/>
            <person name="Malay A.D."/>
            <person name="Moran D.A.P."/>
            <person name="Tomita M."/>
            <person name="Numata K."/>
            <person name="Arakawa K."/>
        </authorList>
    </citation>
    <scope>NUCLEOTIDE SEQUENCE</scope>
</reference>
<sequence length="90" mass="10253">MIHGHFRARDLVQSSDLQIRGRCSPESAETGSQLPRDQEEREEANLESSLYVLEKAWFNAQVNESLDSKGLEPFITPSVNTQGRRIRIII</sequence>
<organism evidence="2 3">
    <name type="scientific">Trichonephila clavata</name>
    <name type="common">Joro spider</name>
    <name type="synonym">Nephila clavata</name>
    <dbReference type="NCBI Taxonomy" id="2740835"/>
    <lineage>
        <taxon>Eukaryota</taxon>
        <taxon>Metazoa</taxon>
        <taxon>Ecdysozoa</taxon>
        <taxon>Arthropoda</taxon>
        <taxon>Chelicerata</taxon>
        <taxon>Arachnida</taxon>
        <taxon>Araneae</taxon>
        <taxon>Araneomorphae</taxon>
        <taxon>Entelegynae</taxon>
        <taxon>Araneoidea</taxon>
        <taxon>Nephilidae</taxon>
        <taxon>Trichonephila</taxon>
    </lineage>
</organism>
<feature type="region of interest" description="Disordered" evidence="1">
    <location>
        <begin position="19"/>
        <end position="45"/>
    </location>
</feature>
<evidence type="ECO:0000313" key="2">
    <source>
        <dbReference type="EMBL" id="GFR24123.1"/>
    </source>
</evidence>
<gene>
    <name evidence="2" type="ORF">TNCT_239341</name>
</gene>
<protein>
    <submittedName>
        <fullName evidence="2">Uncharacterized protein</fullName>
    </submittedName>
</protein>
<dbReference type="Proteomes" id="UP000887116">
    <property type="component" value="Unassembled WGS sequence"/>
</dbReference>
<accession>A0A8X6HJB5</accession>
<dbReference type="OrthoDB" id="10500217at2759"/>
<name>A0A8X6HJB5_TRICU</name>
<proteinExistence type="predicted"/>
<dbReference type="AlphaFoldDB" id="A0A8X6HJB5"/>
<evidence type="ECO:0000256" key="1">
    <source>
        <dbReference type="SAM" id="MobiDB-lite"/>
    </source>
</evidence>
<evidence type="ECO:0000313" key="3">
    <source>
        <dbReference type="Proteomes" id="UP000887116"/>
    </source>
</evidence>